<evidence type="ECO:0000256" key="4">
    <source>
        <dbReference type="ARBA" id="ARBA00023136"/>
    </source>
</evidence>
<dbReference type="Pfam" id="PF01925">
    <property type="entry name" value="TauE"/>
    <property type="match status" value="1"/>
</dbReference>
<keyword evidence="3 5" id="KW-1133">Transmembrane helix</keyword>
<keyword evidence="2 5" id="KW-0812">Transmembrane</keyword>
<dbReference type="RefSeq" id="WP_046501506.1">
    <property type="nucleotide sequence ID" value="NZ_LANI01000001.1"/>
</dbReference>
<sequence>MEIHVIVIIAVGTFLVSSFNAAIGPTGGIQLALVASLLPPQLSIPVHAVISGTSSLTRFYQFRSSVDWFFVLRFCLGSIIGTSVSIAVFFQIDEGILLVVIGSFVLFNNYIPYKDFIGGKAVSYLDIIIGLVTGALTVFVGATGPAVFTYIAASRGHREAILGTDAACMSFQHFTKVIGFSLLAFLPLKYISILIIFGLCGILGTSVGVVFVRKMPEKFFQTAFKFVTTLVGGYLIVLGLWS</sequence>
<comment type="subcellular location">
    <subcellularLocation>
        <location evidence="5">Cell membrane</location>
        <topology evidence="5">Multi-pass membrane protein</topology>
    </subcellularLocation>
    <subcellularLocation>
        <location evidence="1">Membrane</location>
        <topology evidence="1">Multi-pass membrane protein</topology>
    </subcellularLocation>
</comment>
<feature type="transmembrane region" description="Helical" evidence="5">
    <location>
        <begin position="223"/>
        <end position="241"/>
    </location>
</feature>
<dbReference type="STRING" id="1549748.WH95_00280"/>
<name>A0A0M2RA87_9PROT</name>
<evidence type="ECO:0000256" key="1">
    <source>
        <dbReference type="ARBA" id="ARBA00004141"/>
    </source>
</evidence>
<gene>
    <name evidence="6" type="ORF">WH95_00280</name>
</gene>
<dbReference type="Proteomes" id="UP000034491">
    <property type="component" value="Unassembled WGS sequence"/>
</dbReference>
<organism evidence="6 7">
    <name type="scientific">Kiloniella litopenaei</name>
    <dbReference type="NCBI Taxonomy" id="1549748"/>
    <lineage>
        <taxon>Bacteria</taxon>
        <taxon>Pseudomonadati</taxon>
        <taxon>Pseudomonadota</taxon>
        <taxon>Alphaproteobacteria</taxon>
        <taxon>Rhodospirillales</taxon>
        <taxon>Kiloniellaceae</taxon>
        <taxon>Kiloniella</taxon>
    </lineage>
</organism>
<keyword evidence="4 5" id="KW-0472">Membrane</keyword>
<comment type="caution">
    <text evidence="6">The sequence shown here is derived from an EMBL/GenBank/DDBJ whole genome shotgun (WGS) entry which is preliminary data.</text>
</comment>
<feature type="transmembrane region" description="Helical" evidence="5">
    <location>
        <begin position="70"/>
        <end position="90"/>
    </location>
</feature>
<keyword evidence="5" id="KW-1003">Cell membrane</keyword>
<evidence type="ECO:0000313" key="7">
    <source>
        <dbReference type="Proteomes" id="UP000034491"/>
    </source>
</evidence>
<dbReference type="OrthoDB" id="8478323at2"/>
<keyword evidence="7" id="KW-1185">Reference proteome</keyword>
<evidence type="ECO:0000256" key="5">
    <source>
        <dbReference type="RuleBase" id="RU363041"/>
    </source>
</evidence>
<feature type="transmembrane region" description="Helical" evidence="5">
    <location>
        <begin position="96"/>
        <end position="113"/>
    </location>
</feature>
<proteinExistence type="inferred from homology"/>
<comment type="similarity">
    <text evidence="5">Belongs to the 4-toluene sulfonate uptake permease (TSUP) (TC 2.A.102) family.</text>
</comment>
<dbReference type="EMBL" id="LANI01000001">
    <property type="protein sequence ID" value="KKJ78581.1"/>
    <property type="molecule type" value="Genomic_DNA"/>
</dbReference>
<dbReference type="GO" id="GO:0005886">
    <property type="term" value="C:plasma membrane"/>
    <property type="evidence" value="ECO:0007669"/>
    <property type="project" value="UniProtKB-SubCell"/>
</dbReference>
<evidence type="ECO:0000313" key="6">
    <source>
        <dbReference type="EMBL" id="KKJ78581.1"/>
    </source>
</evidence>
<dbReference type="AlphaFoldDB" id="A0A0M2RA87"/>
<evidence type="ECO:0000256" key="2">
    <source>
        <dbReference type="ARBA" id="ARBA00022692"/>
    </source>
</evidence>
<dbReference type="InterPro" id="IPR002781">
    <property type="entry name" value="TM_pro_TauE-like"/>
</dbReference>
<protein>
    <recommendedName>
        <fullName evidence="5">Probable membrane transporter protein</fullName>
    </recommendedName>
</protein>
<feature type="transmembrane region" description="Helical" evidence="5">
    <location>
        <begin position="125"/>
        <end position="153"/>
    </location>
</feature>
<evidence type="ECO:0000256" key="3">
    <source>
        <dbReference type="ARBA" id="ARBA00022989"/>
    </source>
</evidence>
<reference evidence="6 7" key="1">
    <citation type="submission" date="2015-03" db="EMBL/GenBank/DDBJ databases">
        <title>Genome sequence of Kiloniella sp. P1-1, isolated from the gut microflora of Pacific white shrimp, Penaeus vannamei.</title>
        <authorList>
            <person name="Shao Z."/>
            <person name="Wang L."/>
            <person name="Li X."/>
        </authorList>
    </citation>
    <scope>NUCLEOTIDE SEQUENCE [LARGE SCALE GENOMIC DNA]</scope>
    <source>
        <strain evidence="6 7">P1-1</strain>
    </source>
</reference>
<accession>A0A0M2RA87</accession>